<accession>A0ABP8NII6</accession>
<gene>
    <name evidence="2" type="ORF">GCM10023093_21920</name>
</gene>
<keyword evidence="3" id="KW-1185">Reference proteome</keyword>
<feature type="transmembrane region" description="Helical" evidence="1">
    <location>
        <begin position="138"/>
        <end position="156"/>
    </location>
</feature>
<proteinExistence type="predicted"/>
<evidence type="ECO:0000256" key="1">
    <source>
        <dbReference type="SAM" id="Phobius"/>
    </source>
</evidence>
<feature type="transmembrane region" description="Helical" evidence="1">
    <location>
        <begin position="209"/>
        <end position="233"/>
    </location>
</feature>
<dbReference type="Proteomes" id="UP001500067">
    <property type="component" value="Unassembled WGS sequence"/>
</dbReference>
<evidence type="ECO:0000313" key="3">
    <source>
        <dbReference type="Proteomes" id="UP001500067"/>
    </source>
</evidence>
<keyword evidence="1" id="KW-1133">Transmembrane helix</keyword>
<protein>
    <recommendedName>
        <fullName evidence="4">Glycosyltransferase RgtA/B/C/D-like domain-containing protein</fullName>
    </recommendedName>
</protein>
<evidence type="ECO:0008006" key="4">
    <source>
        <dbReference type="Google" id="ProtNLM"/>
    </source>
</evidence>
<organism evidence="2 3">
    <name type="scientific">Nemorincola caseinilytica</name>
    <dbReference type="NCBI Taxonomy" id="2054315"/>
    <lineage>
        <taxon>Bacteria</taxon>
        <taxon>Pseudomonadati</taxon>
        <taxon>Bacteroidota</taxon>
        <taxon>Chitinophagia</taxon>
        <taxon>Chitinophagales</taxon>
        <taxon>Chitinophagaceae</taxon>
        <taxon>Nemorincola</taxon>
    </lineage>
</organism>
<keyword evidence="1" id="KW-0812">Transmembrane</keyword>
<feature type="transmembrane region" description="Helical" evidence="1">
    <location>
        <begin position="298"/>
        <end position="316"/>
    </location>
</feature>
<dbReference type="EMBL" id="BAABFA010000014">
    <property type="protein sequence ID" value="GAA4466949.1"/>
    <property type="molecule type" value="Genomic_DNA"/>
</dbReference>
<comment type="caution">
    <text evidence="2">The sequence shown here is derived from an EMBL/GenBank/DDBJ whole genome shotgun (WGS) entry which is preliminary data.</text>
</comment>
<feature type="transmembrane region" description="Helical" evidence="1">
    <location>
        <begin position="351"/>
        <end position="370"/>
    </location>
</feature>
<feature type="transmembrane region" description="Helical" evidence="1">
    <location>
        <begin position="322"/>
        <end position="344"/>
    </location>
</feature>
<sequence>MPTQQIRIDLSGWGWYCGITAIALAAGLWQWQMMPPAYDEIFSAVNASAMHPFRTLSYYMLPNNHILFNVLNGLLFGWHQHLVGTGRVLSLLAYVGISLTCFRWLYGLMNSRPFAFIATLCIMFQFATWGMSAQARGYECQLLCGWLAFASLYAFVQRQRGTYMRINALANLAGYALIPSWSYCYMAQLLFVAPYLLWNRHMALRYMRYQAATLACVFLFYLPALCFSGKAALTGNKYVRPAHMSAFLPQFAGLGKNFISHCFSGLAAEGSILSYILFAMPLLLLFTGRKMDRLVTGFYVAIWAGYLVVSLLVRHTPFHRTLIVQFSISMGIVAYTCFVMAGIISTYARRIRMTVMILLFAIPMLSFSIYELRYDRNNVNFGLYGNDVNGIHNGITRDLGIIPAGSTIAFSEESFYCYYHCHRLGYKASRCATGTEEYYIKRTDEPLPPSMAAYSLLQNIYDDHQVYKRN</sequence>
<reference evidence="3" key="1">
    <citation type="journal article" date="2019" name="Int. J. Syst. Evol. Microbiol.">
        <title>The Global Catalogue of Microorganisms (GCM) 10K type strain sequencing project: providing services to taxonomists for standard genome sequencing and annotation.</title>
        <authorList>
            <consortium name="The Broad Institute Genomics Platform"/>
            <consortium name="The Broad Institute Genome Sequencing Center for Infectious Disease"/>
            <person name="Wu L."/>
            <person name="Ma J."/>
        </authorList>
    </citation>
    <scope>NUCLEOTIDE SEQUENCE [LARGE SCALE GENOMIC DNA]</scope>
    <source>
        <strain evidence="3">JCM 32105</strain>
    </source>
</reference>
<feature type="transmembrane region" description="Helical" evidence="1">
    <location>
        <begin position="12"/>
        <end position="31"/>
    </location>
</feature>
<feature type="transmembrane region" description="Helical" evidence="1">
    <location>
        <begin position="88"/>
        <end position="106"/>
    </location>
</feature>
<feature type="transmembrane region" description="Helical" evidence="1">
    <location>
        <begin position="258"/>
        <end position="286"/>
    </location>
</feature>
<keyword evidence="1" id="KW-0472">Membrane</keyword>
<feature type="transmembrane region" description="Helical" evidence="1">
    <location>
        <begin position="112"/>
        <end position="131"/>
    </location>
</feature>
<name>A0ABP8NII6_9BACT</name>
<feature type="transmembrane region" description="Helical" evidence="1">
    <location>
        <begin position="176"/>
        <end position="197"/>
    </location>
</feature>
<evidence type="ECO:0000313" key="2">
    <source>
        <dbReference type="EMBL" id="GAA4466949.1"/>
    </source>
</evidence>